<dbReference type="AlphaFoldDB" id="A0A067CU42"/>
<feature type="transmembrane region" description="Helical" evidence="1">
    <location>
        <begin position="29"/>
        <end position="49"/>
    </location>
</feature>
<name>A0A067CU42_SAPPC</name>
<keyword evidence="3" id="KW-1185">Reference proteome</keyword>
<dbReference type="VEuPathDB" id="FungiDB:SPRG_02463"/>
<dbReference type="OrthoDB" id="10560046at2759"/>
<feature type="transmembrane region" description="Helical" evidence="1">
    <location>
        <begin position="61"/>
        <end position="79"/>
    </location>
</feature>
<evidence type="ECO:0000313" key="2">
    <source>
        <dbReference type="EMBL" id="KDO32765.1"/>
    </source>
</evidence>
<sequence length="241" mass="24729">MPPRAFGCGGPPPRHCSGAIVDEPQRAALETYCPVFAVAAPALVVHAVLGDRVATRRRRAWLAVLTAASNVGLNCYLYATSGVRASVWPIVATTYAHALGLSALSWSLESRQTADKDTKNRPTQALATIVPWLSAVVLAVTPAPALGTSLLVYVGLGLEFGAGVARNYGCHRVGITTISSGLVALAVVYGVPWATAVSSTAVDKVVVVAFGLASLATVVGPPASPTSTVGGAVVFLLARPF</sequence>
<accession>A0A067CU42</accession>
<gene>
    <name evidence="2" type="ORF">SPRG_02463</name>
</gene>
<dbReference type="RefSeq" id="XP_012196429.1">
    <property type="nucleotide sequence ID" value="XM_012341039.1"/>
</dbReference>
<feature type="transmembrane region" description="Helical" evidence="1">
    <location>
        <begin position="129"/>
        <end position="153"/>
    </location>
</feature>
<proteinExistence type="predicted"/>
<evidence type="ECO:0000313" key="3">
    <source>
        <dbReference type="Proteomes" id="UP000030745"/>
    </source>
</evidence>
<dbReference type="KEGG" id="spar:SPRG_02463"/>
<dbReference type="Proteomes" id="UP000030745">
    <property type="component" value="Unassembled WGS sequence"/>
</dbReference>
<feature type="transmembrane region" description="Helical" evidence="1">
    <location>
        <begin position="205"/>
        <end position="223"/>
    </location>
</feature>
<keyword evidence="1" id="KW-1133">Transmembrane helix</keyword>
<dbReference type="GeneID" id="24125018"/>
<reference evidence="2 3" key="1">
    <citation type="journal article" date="2013" name="PLoS Genet.">
        <title>Distinctive expansion of potential virulence genes in the genome of the oomycete fish pathogen Saprolegnia parasitica.</title>
        <authorList>
            <person name="Jiang R.H."/>
            <person name="de Bruijn I."/>
            <person name="Haas B.J."/>
            <person name="Belmonte R."/>
            <person name="Lobach L."/>
            <person name="Christie J."/>
            <person name="van den Ackerveken G."/>
            <person name="Bottin A."/>
            <person name="Bulone V."/>
            <person name="Diaz-Moreno S.M."/>
            <person name="Dumas B."/>
            <person name="Fan L."/>
            <person name="Gaulin E."/>
            <person name="Govers F."/>
            <person name="Grenville-Briggs L.J."/>
            <person name="Horner N.R."/>
            <person name="Levin J.Z."/>
            <person name="Mammella M."/>
            <person name="Meijer H.J."/>
            <person name="Morris P."/>
            <person name="Nusbaum C."/>
            <person name="Oome S."/>
            <person name="Phillips A.J."/>
            <person name="van Rooyen D."/>
            <person name="Rzeszutek E."/>
            <person name="Saraiva M."/>
            <person name="Secombes C.J."/>
            <person name="Seidl M.F."/>
            <person name="Snel B."/>
            <person name="Stassen J.H."/>
            <person name="Sykes S."/>
            <person name="Tripathy S."/>
            <person name="van den Berg H."/>
            <person name="Vega-Arreguin J.C."/>
            <person name="Wawra S."/>
            <person name="Young S.K."/>
            <person name="Zeng Q."/>
            <person name="Dieguez-Uribeondo J."/>
            <person name="Russ C."/>
            <person name="Tyler B.M."/>
            <person name="van West P."/>
        </authorList>
    </citation>
    <scope>NUCLEOTIDE SEQUENCE [LARGE SCALE GENOMIC DNA]</scope>
    <source>
        <strain evidence="2 3">CBS 223.65</strain>
    </source>
</reference>
<feature type="transmembrane region" description="Helical" evidence="1">
    <location>
        <begin position="85"/>
        <end position="108"/>
    </location>
</feature>
<protein>
    <submittedName>
        <fullName evidence="2">Uncharacterized protein</fullName>
    </submittedName>
</protein>
<dbReference type="EMBL" id="KK583194">
    <property type="protein sequence ID" value="KDO32765.1"/>
    <property type="molecule type" value="Genomic_DNA"/>
</dbReference>
<organism evidence="2 3">
    <name type="scientific">Saprolegnia parasitica (strain CBS 223.65)</name>
    <dbReference type="NCBI Taxonomy" id="695850"/>
    <lineage>
        <taxon>Eukaryota</taxon>
        <taxon>Sar</taxon>
        <taxon>Stramenopiles</taxon>
        <taxon>Oomycota</taxon>
        <taxon>Saprolegniomycetes</taxon>
        <taxon>Saprolegniales</taxon>
        <taxon>Saprolegniaceae</taxon>
        <taxon>Saprolegnia</taxon>
    </lineage>
</organism>
<keyword evidence="1" id="KW-0812">Transmembrane</keyword>
<keyword evidence="1" id="KW-0472">Membrane</keyword>
<evidence type="ECO:0000256" key="1">
    <source>
        <dbReference type="SAM" id="Phobius"/>
    </source>
</evidence>
<feature type="transmembrane region" description="Helical" evidence="1">
    <location>
        <begin position="173"/>
        <end position="193"/>
    </location>
</feature>